<dbReference type="RefSeq" id="XP_068364143.1">
    <property type="nucleotide sequence ID" value="XM_068500826.1"/>
</dbReference>
<keyword evidence="6" id="KW-1185">Reference proteome</keyword>
<name>A0A1J4KHZ1_9EUKA</name>
<protein>
    <submittedName>
        <fullName evidence="5">Bromodomain containing protein</fullName>
    </submittedName>
</protein>
<evidence type="ECO:0000313" key="5">
    <source>
        <dbReference type="EMBL" id="OHT11007.1"/>
    </source>
</evidence>
<evidence type="ECO:0000259" key="4">
    <source>
        <dbReference type="PROSITE" id="PS50014"/>
    </source>
</evidence>
<feature type="region of interest" description="Disordered" evidence="3">
    <location>
        <begin position="194"/>
        <end position="233"/>
    </location>
</feature>
<reference evidence="5" key="1">
    <citation type="submission" date="2016-10" db="EMBL/GenBank/DDBJ databases">
        <authorList>
            <person name="Benchimol M."/>
            <person name="Almeida L.G."/>
            <person name="Vasconcelos A.T."/>
            <person name="Perreira-Neves A."/>
            <person name="Rosa I.A."/>
            <person name="Tasca T."/>
            <person name="Bogo M.R."/>
            <person name="de Souza W."/>
        </authorList>
    </citation>
    <scope>NUCLEOTIDE SEQUENCE [LARGE SCALE GENOMIC DNA]</scope>
    <source>
        <strain evidence="5">K</strain>
    </source>
</reference>
<feature type="compositionally biased region" description="Pro residues" evidence="3">
    <location>
        <begin position="201"/>
        <end position="222"/>
    </location>
</feature>
<evidence type="ECO:0000256" key="2">
    <source>
        <dbReference type="PROSITE-ProRule" id="PRU00035"/>
    </source>
</evidence>
<dbReference type="PRINTS" id="PR00503">
    <property type="entry name" value="BROMODOMAIN"/>
</dbReference>
<dbReference type="PANTHER" id="PTHR45926">
    <property type="entry name" value="OSJNBA0053K19.4 PROTEIN"/>
    <property type="match status" value="1"/>
</dbReference>
<dbReference type="GeneID" id="94835530"/>
<sequence>MSDVNTRPHQFVFSTLLPAHKITFQYDNPQTFIREETTKEVHYNIQTEHNEVIQLDLTKGVLTLQYCDQLVKDLLKSNHLGSFKQKVNPEKDNAPNYAEIVKNPMDLRTLQDRLHTGLITTVAQFKQELDLIWDNCAKYNGPAHRLTKLAKQVQSNINKVWDESRRPQPSASLDHLLKLQTVLEELDRKASKLLKIEPRPDIPPAKKPPRPTPKPVVQPPPQQKVIEGPPNHQQRKLIADKLSSSPVNEMRKAWDILKPHLTKEILERPYISLDSLPDDVLIDLKRAVLS</sequence>
<dbReference type="EMBL" id="MLAK01000596">
    <property type="protein sequence ID" value="OHT11007.1"/>
    <property type="molecule type" value="Genomic_DNA"/>
</dbReference>
<dbReference type="Gene3D" id="1.20.920.10">
    <property type="entry name" value="Bromodomain-like"/>
    <property type="match status" value="1"/>
</dbReference>
<dbReference type="AlphaFoldDB" id="A0A1J4KHZ1"/>
<dbReference type="Proteomes" id="UP000179807">
    <property type="component" value="Unassembled WGS sequence"/>
</dbReference>
<keyword evidence="1 2" id="KW-0103">Bromodomain</keyword>
<evidence type="ECO:0000256" key="3">
    <source>
        <dbReference type="SAM" id="MobiDB-lite"/>
    </source>
</evidence>
<dbReference type="OrthoDB" id="784962at2759"/>
<proteinExistence type="predicted"/>
<dbReference type="InterPro" id="IPR036427">
    <property type="entry name" value="Bromodomain-like_sf"/>
</dbReference>
<dbReference type="PROSITE" id="PS50014">
    <property type="entry name" value="BROMODOMAIN_2"/>
    <property type="match status" value="1"/>
</dbReference>
<evidence type="ECO:0000313" key="6">
    <source>
        <dbReference type="Proteomes" id="UP000179807"/>
    </source>
</evidence>
<dbReference type="VEuPathDB" id="TrichDB:TRFO_19501"/>
<dbReference type="SUPFAM" id="SSF47370">
    <property type="entry name" value="Bromodomain"/>
    <property type="match status" value="1"/>
</dbReference>
<comment type="caution">
    <text evidence="5">The sequence shown here is derived from an EMBL/GenBank/DDBJ whole genome shotgun (WGS) entry which is preliminary data.</text>
</comment>
<dbReference type="SMART" id="SM00297">
    <property type="entry name" value="BROMO"/>
    <property type="match status" value="1"/>
</dbReference>
<evidence type="ECO:0000256" key="1">
    <source>
        <dbReference type="ARBA" id="ARBA00023117"/>
    </source>
</evidence>
<gene>
    <name evidence="5" type="ORF">TRFO_19501</name>
</gene>
<accession>A0A1J4KHZ1</accession>
<organism evidence="5 6">
    <name type="scientific">Tritrichomonas foetus</name>
    <dbReference type="NCBI Taxonomy" id="1144522"/>
    <lineage>
        <taxon>Eukaryota</taxon>
        <taxon>Metamonada</taxon>
        <taxon>Parabasalia</taxon>
        <taxon>Tritrichomonadida</taxon>
        <taxon>Tritrichomonadidae</taxon>
        <taxon>Tritrichomonas</taxon>
    </lineage>
</organism>
<dbReference type="InterPro" id="IPR001487">
    <property type="entry name" value="Bromodomain"/>
</dbReference>
<feature type="domain" description="Bromo" evidence="4">
    <location>
        <begin position="83"/>
        <end position="147"/>
    </location>
</feature>
<dbReference type="Pfam" id="PF00439">
    <property type="entry name" value="Bromodomain"/>
    <property type="match status" value="1"/>
</dbReference>